<reference evidence="7 8" key="1">
    <citation type="journal article" date="2021" name="Plant Biotechnol. J.">
        <title>Multi-omics assisted identification of the key and species-specific regulatory components of drought-tolerant mechanisms in Gossypium stocksii.</title>
        <authorList>
            <person name="Yu D."/>
            <person name="Ke L."/>
            <person name="Zhang D."/>
            <person name="Wu Y."/>
            <person name="Sun Y."/>
            <person name="Mei J."/>
            <person name="Sun J."/>
            <person name="Sun Y."/>
        </authorList>
    </citation>
    <scope>NUCLEOTIDE SEQUENCE [LARGE SCALE GENOMIC DNA]</scope>
    <source>
        <strain evidence="8">cv. E1</strain>
        <tissue evidence="7">Leaf</tissue>
    </source>
</reference>
<dbReference type="Gene3D" id="1.20.1250.20">
    <property type="entry name" value="MFS general substrate transporter like domains"/>
    <property type="match status" value="1"/>
</dbReference>
<sequence>MAVGFSKTTFILVATFLLDKIGRRPLLLISSGGMVVILATLGLSLTVIGHSDKK</sequence>
<organism evidence="7 8">
    <name type="scientific">Gossypium stocksii</name>
    <dbReference type="NCBI Taxonomy" id="47602"/>
    <lineage>
        <taxon>Eukaryota</taxon>
        <taxon>Viridiplantae</taxon>
        <taxon>Streptophyta</taxon>
        <taxon>Embryophyta</taxon>
        <taxon>Tracheophyta</taxon>
        <taxon>Spermatophyta</taxon>
        <taxon>Magnoliopsida</taxon>
        <taxon>eudicotyledons</taxon>
        <taxon>Gunneridae</taxon>
        <taxon>Pentapetalae</taxon>
        <taxon>rosids</taxon>
        <taxon>malvids</taxon>
        <taxon>Malvales</taxon>
        <taxon>Malvaceae</taxon>
        <taxon>Malvoideae</taxon>
        <taxon>Gossypium</taxon>
    </lineage>
</organism>
<dbReference type="GO" id="GO:0016020">
    <property type="term" value="C:membrane"/>
    <property type="evidence" value="ECO:0007669"/>
    <property type="project" value="UniProtKB-SubCell"/>
</dbReference>
<evidence type="ECO:0000313" key="7">
    <source>
        <dbReference type="EMBL" id="KAH1120378.1"/>
    </source>
</evidence>
<comment type="caution">
    <text evidence="7">The sequence shown here is derived from an EMBL/GenBank/DDBJ whole genome shotgun (WGS) entry which is preliminary data.</text>
</comment>
<dbReference type="Proteomes" id="UP000828251">
    <property type="component" value="Unassembled WGS sequence"/>
</dbReference>
<evidence type="ECO:0000259" key="6">
    <source>
        <dbReference type="PROSITE" id="PS50850"/>
    </source>
</evidence>
<evidence type="ECO:0000256" key="1">
    <source>
        <dbReference type="ARBA" id="ARBA00004141"/>
    </source>
</evidence>
<feature type="transmembrane region" description="Helical" evidence="5">
    <location>
        <begin position="26"/>
        <end position="48"/>
    </location>
</feature>
<protein>
    <recommendedName>
        <fullName evidence="6">Major facilitator superfamily (MFS) profile domain-containing protein</fullName>
    </recommendedName>
</protein>
<dbReference type="InterPro" id="IPR020846">
    <property type="entry name" value="MFS_dom"/>
</dbReference>
<evidence type="ECO:0000256" key="3">
    <source>
        <dbReference type="ARBA" id="ARBA00022989"/>
    </source>
</evidence>
<feature type="domain" description="Major facilitator superfamily (MFS) profile" evidence="6">
    <location>
        <begin position="1"/>
        <end position="54"/>
    </location>
</feature>
<accession>A0A9D4AH57</accession>
<proteinExistence type="predicted"/>
<dbReference type="EMBL" id="JAIQCV010000002">
    <property type="protein sequence ID" value="KAH1120378.1"/>
    <property type="molecule type" value="Genomic_DNA"/>
</dbReference>
<dbReference type="InterPro" id="IPR036259">
    <property type="entry name" value="MFS_trans_sf"/>
</dbReference>
<name>A0A9D4AH57_9ROSI</name>
<dbReference type="Pfam" id="PF00083">
    <property type="entry name" value="Sugar_tr"/>
    <property type="match status" value="1"/>
</dbReference>
<dbReference type="OrthoDB" id="6339427at2759"/>
<dbReference type="SUPFAM" id="SSF103473">
    <property type="entry name" value="MFS general substrate transporter"/>
    <property type="match status" value="1"/>
</dbReference>
<keyword evidence="2 5" id="KW-0812">Transmembrane</keyword>
<keyword evidence="4 5" id="KW-0472">Membrane</keyword>
<dbReference type="InterPro" id="IPR005828">
    <property type="entry name" value="MFS_sugar_transport-like"/>
</dbReference>
<evidence type="ECO:0000256" key="4">
    <source>
        <dbReference type="ARBA" id="ARBA00023136"/>
    </source>
</evidence>
<dbReference type="PROSITE" id="PS50850">
    <property type="entry name" value="MFS"/>
    <property type="match status" value="1"/>
</dbReference>
<keyword evidence="8" id="KW-1185">Reference proteome</keyword>
<dbReference type="AlphaFoldDB" id="A0A9D4AH57"/>
<comment type="subcellular location">
    <subcellularLocation>
        <location evidence="1">Membrane</location>
        <topology evidence="1">Multi-pass membrane protein</topology>
    </subcellularLocation>
</comment>
<keyword evidence="3 5" id="KW-1133">Transmembrane helix</keyword>
<evidence type="ECO:0000256" key="5">
    <source>
        <dbReference type="SAM" id="Phobius"/>
    </source>
</evidence>
<evidence type="ECO:0000313" key="8">
    <source>
        <dbReference type="Proteomes" id="UP000828251"/>
    </source>
</evidence>
<evidence type="ECO:0000256" key="2">
    <source>
        <dbReference type="ARBA" id="ARBA00022692"/>
    </source>
</evidence>
<gene>
    <name evidence="7" type="ORF">J1N35_003538</name>
</gene>
<dbReference type="GO" id="GO:0022857">
    <property type="term" value="F:transmembrane transporter activity"/>
    <property type="evidence" value="ECO:0007669"/>
    <property type="project" value="InterPro"/>
</dbReference>